<evidence type="ECO:0000313" key="7">
    <source>
        <dbReference type="EMBL" id="MRJ47735.1"/>
    </source>
</evidence>
<dbReference type="GO" id="GO:0046279">
    <property type="term" value="P:3,4-dihydroxybenzoate biosynthetic process"/>
    <property type="evidence" value="ECO:0007669"/>
    <property type="project" value="TreeGrafter"/>
</dbReference>
<dbReference type="RefSeq" id="WP_153832802.1">
    <property type="nucleotide sequence ID" value="NZ_WJQS01000016.1"/>
</dbReference>
<evidence type="ECO:0000256" key="1">
    <source>
        <dbReference type="ARBA" id="ARBA00001864"/>
    </source>
</evidence>
<evidence type="ECO:0000256" key="5">
    <source>
        <dbReference type="HAMAP-Rule" id="MF_00214"/>
    </source>
</evidence>
<feature type="binding site" evidence="5">
    <location>
        <begin position="46"/>
        <end position="48"/>
    </location>
    <ligand>
        <name>3-dehydroquinate</name>
        <dbReference type="ChEBI" id="CHEBI:32364"/>
    </ligand>
</feature>
<feature type="binding site" evidence="5">
    <location>
        <position position="230"/>
    </location>
    <ligand>
        <name>3-dehydroquinate</name>
        <dbReference type="ChEBI" id="CHEBI:32364"/>
    </ligand>
</feature>
<keyword evidence="2 5" id="KW-0057">Aromatic amino acid biosynthesis</keyword>
<comment type="caution">
    <text evidence="6">The sequence shown here is derived from an EMBL/GenBank/DDBJ whole genome shotgun (WGS) entry which is preliminary data.</text>
</comment>
<dbReference type="GO" id="GO:0008652">
    <property type="term" value="P:amino acid biosynthetic process"/>
    <property type="evidence" value="ECO:0007669"/>
    <property type="project" value="UniProtKB-KW"/>
</dbReference>
<comment type="similarity">
    <text evidence="5">Belongs to the type-I 3-dehydroquinase family.</text>
</comment>
<comment type="catalytic activity">
    <reaction evidence="1 5">
        <text>3-dehydroquinate = 3-dehydroshikimate + H2O</text>
        <dbReference type="Rhea" id="RHEA:21096"/>
        <dbReference type="ChEBI" id="CHEBI:15377"/>
        <dbReference type="ChEBI" id="CHEBI:16630"/>
        <dbReference type="ChEBI" id="CHEBI:32364"/>
        <dbReference type="EC" id="4.2.1.10"/>
    </reaction>
</comment>
<evidence type="ECO:0000313" key="8">
    <source>
        <dbReference type="Proteomes" id="UP000430975"/>
    </source>
</evidence>
<feature type="binding site" evidence="5">
    <location>
        <position position="211"/>
    </location>
    <ligand>
        <name>3-dehydroquinate</name>
        <dbReference type="ChEBI" id="CHEBI:32364"/>
    </ligand>
</feature>
<sequence>MEKVKVENVMIGEGRPKIIVPITGQTQEHILLEAHQARKSTCDIVEWRIDHFEGVKQQGLVATLSHQVKDLLQKPLLITFRTKAEGGATELAVEEYYILYRDILLNGSADLIDLELNLPDYIVLGLKNIAYLNNVQVIMSEHHFEKTPKKNQIIQSLHAMANKGANIAKIATMPQDAEDVLTLLSASVKLKTELDIPVICIAMGELGQVSRFTGELFGSAATFASLESDSAPGQLPLGKVEELQNLLKLSH</sequence>
<comment type="caution">
    <text evidence="5">Lacks conserved residue(s) required for the propagation of feature annotation.</text>
</comment>
<dbReference type="InterPro" id="IPR001381">
    <property type="entry name" value="DHquinase_I"/>
</dbReference>
<feature type="active site" description="Schiff-base intermediate with substrate" evidence="5">
    <location>
        <position position="169"/>
    </location>
</feature>
<dbReference type="HAMAP" id="MF_00214">
    <property type="entry name" value="AroD"/>
    <property type="match status" value="1"/>
</dbReference>
<reference evidence="6 8" key="2">
    <citation type="submission" date="2019-11" db="EMBL/GenBank/DDBJ databases">
        <title>Characterisation of Fundicoccus ignavus gen. nov. sp. nov., a novel genus of the family Aerococcaceae isolated from bulk tank milk.</title>
        <authorList>
            <person name="Siebert A."/>
            <person name="Huptas C."/>
            <person name="Wenning M."/>
            <person name="Scherer S."/>
            <person name="Doll E.V."/>
        </authorList>
    </citation>
    <scope>NUCLEOTIDE SEQUENCE [LARGE SCALE GENOMIC DNA]</scope>
    <source>
        <strain evidence="6 8">WS4759</strain>
    </source>
</reference>
<feature type="active site" description="Proton donor/acceptor" evidence="5">
    <location>
        <position position="142"/>
    </location>
</feature>
<dbReference type="EMBL" id="WJQS01000016">
    <property type="protein sequence ID" value="MRI86457.1"/>
    <property type="molecule type" value="Genomic_DNA"/>
</dbReference>
<dbReference type="PANTHER" id="PTHR43699">
    <property type="entry name" value="3-DEHYDROQUINATE DEHYDRATASE"/>
    <property type="match status" value="1"/>
</dbReference>
<dbReference type="GO" id="GO:0003855">
    <property type="term" value="F:3-dehydroquinate dehydratase activity"/>
    <property type="evidence" value="ECO:0007669"/>
    <property type="project" value="UniProtKB-UniRule"/>
</dbReference>
<comment type="function">
    <text evidence="5">Involved in the third step of the chorismate pathway, which leads to the biosynthesis of aromatic amino acids. Catalyzes the cis-dehydration of 3-dehydroquinate (DHQ) and introduces the first double bond of the aromatic ring to yield 3-dehydroshikimate.</text>
</comment>
<keyword evidence="5" id="KW-0028">Amino-acid biosynthesis</keyword>
<dbReference type="FunFam" id="3.20.20.70:FF:000047">
    <property type="entry name" value="3-dehydroquinate dehydratase"/>
    <property type="match status" value="1"/>
</dbReference>
<feature type="binding site" evidence="5">
    <location>
        <position position="234"/>
    </location>
    <ligand>
        <name>3-dehydroquinate</name>
        <dbReference type="ChEBI" id="CHEBI:32364"/>
    </ligand>
</feature>
<dbReference type="EC" id="4.2.1.10" evidence="5"/>
<dbReference type="SUPFAM" id="SSF51569">
    <property type="entry name" value="Aldolase"/>
    <property type="match status" value="1"/>
</dbReference>
<name>A0A6I2GF26_9LACT</name>
<dbReference type="GO" id="GO:0009423">
    <property type="term" value="P:chorismate biosynthetic process"/>
    <property type="evidence" value="ECO:0007669"/>
    <property type="project" value="UniProtKB-UniRule"/>
</dbReference>
<dbReference type="Gene3D" id="3.20.20.70">
    <property type="entry name" value="Aldolase class I"/>
    <property type="match status" value="1"/>
</dbReference>
<dbReference type="Proteomes" id="UP000440066">
    <property type="component" value="Unassembled WGS sequence"/>
</dbReference>
<dbReference type="Pfam" id="PF01487">
    <property type="entry name" value="DHquinase_I"/>
    <property type="match status" value="1"/>
</dbReference>
<reference evidence="7 9" key="1">
    <citation type="submission" date="2019-11" db="EMBL/GenBank/DDBJ databases">
        <title>Characterisation of Fundicoccus ignavus gen. nov. sp. nov., a novel genus of the family Aerococcaceae from bulk tank milk.</title>
        <authorList>
            <person name="Siebert A."/>
            <person name="Huptas C."/>
            <person name="Wenning M."/>
            <person name="Scherer S."/>
            <person name="Doll E.V."/>
        </authorList>
    </citation>
    <scope>NUCLEOTIDE SEQUENCE [LARGE SCALE GENOMIC DNA]</scope>
    <source>
        <strain evidence="7 9">DSM 109652</strain>
    </source>
</reference>
<evidence type="ECO:0000313" key="6">
    <source>
        <dbReference type="EMBL" id="MRI86457.1"/>
    </source>
</evidence>
<dbReference type="UniPathway" id="UPA00053">
    <property type="reaction ID" value="UER00086"/>
</dbReference>
<dbReference type="PANTHER" id="PTHR43699:SF1">
    <property type="entry name" value="3-DEHYDROQUINATE DEHYDRATASE"/>
    <property type="match status" value="1"/>
</dbReference>
<accession>A0A6I2GF26</accession>
<keyword evidence="8" id="KW-1185">Reference proteome</keyword>
<dbReference type="Proteomes" id="UP000430975">
    <property type="component" value="Unassembled WGS sequence"/>
</dbReference>
<keyword evidence="3 5" id="KW-0456">Lyase</keyword>
<comment type="pathway">
    <text evidence="5">Metabolic intermediate biosynthesis; chorismate biosynthesis; chorismate from D-erythrose 4-phosphate and phosphoenolpyruvate: step 3/7.</text>
</comment>
<feature type="binding site" evidence="5">
    <location>
        <position position="81"/>
    </location>
    <ligand>
        <name>3-dehydroquinate</name>
        <dbReference type="ChEBI" id="CHEBI:32364"/>
    </ligand>
</feature>
<evidence type="ECO:0000313" key="9">
    <source>
        <dbReference type="Proteomes" id="UP000440066"/>
    </source>
</evidence>
<dbReference type="EMBL" id="WJQT01000013">
    <property type="protein sequence ID" value="MRJ47735.1"/>
    <property type="molecule type" value="Genomic_DNA"/>
</dbReference>
<evidence type="ECO:0000256" key="2">
    <source>
        <dbReference type="ARBA" id="ARBA00023141"/>
    </source>
</evidence>
<dbReference type="GO" id="GO:0009073">
    <property type="term" value="P:aromatic amino acid family biosynthetic process"/>
    <property type="evidence" value="ECO:0007669"/>
    <property type="project" value="UniProtKB-KW"/>
</dbReference>
<organism evidence="6 8">
    <name type="scientific">Fundicoccus ignavus</name>
    <dbReference type="NCBI Taxonomy" id="2664442"/>
    <lineage>
        <taxon>Bacteria</taxon>
        <taxon>Bacillati</taxon>
        <taxon>Bacillota</taxon>
        <taxon>Bacilli</taxon>
        <taxon>Lactobacillales</taxon>
        <taxon>Aerococcaceae</taxon>
        <taxon>Fundicoccus</taxon>
    </lineage>
</organism>
<proteinExistence type="inferred from homology"/>
<gene>
    <name evidence="5 6" type="primary">aroD</name>
    <name evidence="7" type="ORF">GF867_09180</name>
    <name evidence="6" type="ORF">GIY09_11435</name>
</gene>
<dbReference type="InterPro" id="IPR050146">
    <property type="entry name" value="Type-I_3-dehydroquinase"/>
</dbReference>
<dbReference type="CDD" id="cd00502">
    <property type="entry name" value="DHQase_I"/>
    <property type="match status" value="1"/>
</dbReference>
<dbReference type="AlphaFoldDB" id="A0A6I2GF26"/>
<comment type="subunit">
    <text evidence="5">Homodimer.</text>
</comment>
<evidence type="ECO:0000256" key="4">
    <source>
        <dbReference type="ARBA" id="ARBA00023270"/>
    </source>
</evidence>
<protein>
    <recommendedName>
        <fullName evidence="5">3-dehydroquinate dehydratase</fullName>
        <shortName evidence="5">3-dehydroquinase</shortName>
        <ecNumber evidence="5">4.2.1.10</ecNumber>
    </recommendedName>
    <alternativeName>
        <fullName evidence="5">Type I DHQase</fullName>
    </alternativeName>
    <alternativeName>
        <fullName evidence="5">Type I dehydroquinase</fullName>
        <shortName evidence="5">DHQ1</shortName>
    </alternativeName>
</protein>
<dbReference type="InterPro" id="IPR013785">
    <property type="entry name" value="Aldolase_TIM"/>
</dbReference>
<keyword evidence="4 5" id="KW-0704">Schiff base</keyword>
<evidence type="ECO:0000256" key="3">
    <source>
        <dbReference type="ARBA" id="ARBA00023239"/>
    </source>
</evidence>
<dbReference type="NCBIfam" id="TIGR01093">
    <property type="entry name" value="aroD"/>
    <property type="match status" value="1"/>
</dbReference>